<dbReference type="Gene3D" id="1.10.287.1050">
    <property type="entry name" value="H-NS histone-like proteins"/>
    <property type="match status" value="1"/>
</dbReference>
<evidence type="ECO:0000259" key="7">
    <source>
        <dbReference type="SMART" id="SM00528"/>
    </source>
</evidence>
<sequence>MSDFLNILTHARRLQAAVKELSTEELVSVSDKLQSIIETRKALEAEEAKELEKKAALRAALLKQMQDAGISLDELSGEAPSAKAKVKRPVKYKLVDSEGTEHTWTGIGRMPKAFAAAQASGKKLEDLAI</sequence>
<dbReference type="GO" id="GO:0005829">
    <property type="term" value="C:cytosol"/>
    <property type="evidence" value="ECO:0007669"/>
    <property type="project" value="TreeGrafter"/>
</dbReference>
<comment type="caution">
    <text evidence="8">The sequence shown here is derived from an EMBL/GenBank/DDBJ whole genome shotgun (WGS) entry which is preliminary data.</text>
</comment>
<dbReference type="InterPro" id="IPR027454">
    <property type="entry name" value="Histone_HNS_N"/>
</dbReference>
<dbReference type="PANTHER" id="PTHR38097">
    <property type="match status" value="1"/>
</dbReference>
<dbReference type="PIRSF" id="PIRSF002096">
    <property type="entry name" value="HnS"/>
    <property type="match status" value="1"/>
</dbReference>
<protein>
    <recommendedName>
        <fullName evidence="5">DNA-binding protein</fullName>
    </recommendedName>
</protein>
<feature type="domain" description="DNA-binding protein H-NS-like C-terminal" evidence="7">
    <location>
        <begin position="82"/>
        <end position="129"/>
    </location>
</feature>
<dbReference type="InterPro" id="IPR037150">
    <property type="entry name" value="H-NS_C_dom_sf"/>
</dbReference>
<dbReference type="InterPro" id="IPR054180">
    <property type="entry name" value="H-NS-like_N"/>
</dbReference>
<keyword evidence="6" id="KW-0175">Coiled coil</keyword>
<dbReference type="Pfam" id="PF00816">
    <property type="entry name" value="Histone_HNS"/>
    <property type="match status" value="1"/>
</dbReference>
<dbReference type="GO" id="GO:0003680">
    <property type="term" value="F:minor groove of adenine-thymine-rich DNA binding"/>
    <property type="evidence" value="ECO:0007669"/>
    <property type="project" value="TreeGrafter"/>
</dbReference>
<feature type="coiled-coil region" evidence="6">
    <location>
        <begin position="26"/>
        <end position="60"/>
    </location>
</feature>
<proteinExistence type="inferred from homology"/>
<keyword evidence="9" id="KW-1185">Reference proteome</keyword>
<dbReference type="Proteomes" id="UP000606935">
    <property type="component" value="Unassembled WGS sequence"/>
</dbReference>
<gene>
    <name evidence="8" type="ORF">GCM10010982_06880</name>
</gene>
<dbReference type="RefSeq" id="WP_188690306.1">
    <property type="nucleotide sequence ID" value="NZ_BMLS01000001.1"/>
</dbReference>
<comment type="similarity">
    <text evidence="2 5">Belongs to the histone-like protein H-NS family.</text>
</comment>
<reference evidence="8" key="2">
    <citation type="submission" date="2020-09" db="EMBL/GenBank/DDBJ databases">
        <authorList>
            <person name="Sun Q."/>
            <person name="Zhou Y."/>
        </authorList>
    </citation>
    <scope>NUCLEOTIDE SEQUENCE</scope>
    <source>
        <strain evidence="8">CGMCC 1.7086</strain>
    </source>
</reference>
<dbReference type="Gene3D" id="4.10.430.10">
    <property type="entry name" value="Histone-like protein H-NS, C-terminal domain"/>
    <property type="match status" value="1"/>
</dbReference>
<evidence type="ECO:0000313" key="9">
    <source>
        <dbReference type="Proteomes" id="UP000606935"/>
    </source>
</evidence>
<dbReference type="GO" id="GO:0003681">
    <property type="term" value="F:bent DNA binding"/>
    <property type="evidence" value="ECO:0007669"/>
    <property type="project" value="TreeGrafter"/>
</dbReference>
<evidence type="ECO:0000256" key="1">
    <source>
        <dbReference type="ARBA" id="ARBA00004453"/>
    </source>
</evidence>
<dbReference type="GO" id="GO:0009295">
    <property type="term" value="C:nucleoid"/>
    <property type="evidence" value="ECO:0007669"/>
    <property type="project" value="UniProtKB-SubCell"/>
</dbReference>
<organism evidence="8 9">
    <name type="scientific">Bowmanella pacifica</name>
    <dbReference type="NCBI Taxonomy" id="502051"/>
    <lineage>
        <taxon>Bacteria</taxon>
        <taxon>Pseudomonadati</taxon>
        <taxon>Pseudomonadota</taxon>
        <taxon>Gammaproteobacteria</taxon>
        <taxon>Alteromonadales</taxon>
        <taxon>Alteromonadaceae</taxon>
        <taxon>Bowmanella</taxon>
    </lineage>
</organism>
<evidence type="ECO:0000313" key="8">
    <source>
        <dbReference type="EMBL" id="GGO65328.1"/>
    </source>
</evidence>
<dbReference type="SMART" id="SM00528">
    <property type="entry name" value="HNS"/>
    <property type="match status" value="1"/>
</dbReference>
<keyword evidence="4 5" id="KW-0238">DNA-binding</keyword>
<accession>A0A917YSK5</accession>
<name>A0A917YSK5_9ALTE</name>
<evidence type="ECO:0000256" key="4">
    <source>
        <dbReference type="ARBA" id="ARBA00023125"/>
    </source>
</evidence>
<dbReference type="EMBL" id="BMLS01000001">
    <property type="protein sequence ID" value="GGO65328.1"/>
    <property type="molecule type" value="Genomic_DNA"/>
</dbReference>
<reference evidence="8" key="1">
    <citation type="journal article" date="2014" name="Int. J. Syst. Evol. Microbiol.">
        <title>Complete genome sequence of Corynebacterium casei LMG S-19264T (=DSM 44701T), isolated from a smear-ripened cheese.</title>
        <authorList>
            <consortium name="US DOE Joint Genome Institute (JGI-PGF)"/>
            <person name="Walter F."/>
            <person name="Albersmeier A."/>
            <person name="Kalinowski J."/>
            <person name="Ruckert C."/>
        </authorList>
    </citation>
    <scope>NUCLEOTIDE SEQUENCE</scope>
    <source>
        <strain evidence="8">CGMCC 1.7086</strain>
    </source>
</reference>
<dbReference type="InterPro" id="IPR027444">
    <property type="entry name" value="H-NS_C_dom"/>
</dbReference>
<evidence type="ECO:0000256" key="5">
    <source>
        <dbReference type="PIRNR" id="PIRNR002096"/>
    </source>
</evidence>
<comment type="subcellular location">
    <subcellularLocation>
        <location evidence="1">Cytoplasm</location>
        <location evidence="1">Nucleoid</location>
    </subcellularLocation>
</comment>
<evidence type="ECO:0000256" key="6">
    <source>
        <dbReference type="SAM" id="Coils"/>
    </source>
</evidence>
<dbReference type="SUPFAM" id="SSF81273">
    <property type="entry name" value="H-NS histone-like proteins"/>
    <property type="match status" value="2"/>
</dbReference>
<dbReference type="AlphaFoldDB" id="A0A917YSK5"/>
<dbReference type="Pfam" id="PF22470">
    <property type="entry name" value="Histone_HNS_N"/>
    <property type="match status" value="1"/>
</dbReference>
<keyword evidence="3" id="KW-0963">Cytoplasm</keyword>
<dbReference type="InterPro" id="IPR001801">
    <property type="entry name" value="Histone_HNS"/>
</dbReference>
<evidence type="ECO:0000256" key="3">
    <source>
        <dbReference type="ARBA" id="ARBA00022490"/>
    </source>
</evidence>
<dbReference type="GO" id="GO:0030527">
    <property type="term" value="F:structural constituent of chromatin"/>
    <property type="evidence" value="ECO:0007669"/>
    <property type="project" value="InterPro"/>
</dbReference>
<dbReference type="PANTHER" id="PTHR38097:SF2">
    <property type="entry name" value="DNA-BINDING PROTEIN STPA"/>
    <property type="match status" value="1"/>
</dbReference>
<dbReference type="GO" id="GO:0001217">
    <property type="term" value="F:DNA-binding transcription repressor activity"/>
    <property type="evidence" value="ECO:0007669"/>
    <property type="project" value="TreeGrafter"/>
</dbReference>
<dbReference type="GO" id="GO:0032993">
    <property type="term" value="C:protein-DNA complex"/>
    <property type="evidence" value="ECO:0007669"/>
    <property type="project" value="TreeGrafter"/>
</dbReference>
<dbReference type="GO" id="GO:0046983">
    <property type="term" value="F:protein dimerization activity"/>
    <property type="evidence" value="ECO:0007669"/>
    <property type="project" value="InterPro"/>
</dbReference>
<evidence type="ECO:0000256" key="2">
    <source>
        <dbReference type="ARBA" id="ARBA00010610"/>
    </source>
</evidence>
<dbReference type="GO" id="GO:0000976">
    <property type="term" value="F:transcription cis-regulatory region binding"/>
    <property type="evidence" value="ECO:0007669"/>
    <property type="project" value="TreeGrafter"/>
</dbReference>